<dbReference type="RefSeq" id="WP_036650189.1">
    <property type="nucleotide sequence ID" value="NZ_JQCR01000002.1"/>
</dbReference>
<name>A0A098MBC2_9BACL</name>
<gene>
    <name evidence="2" type="ORF">PWYN_08265</name>
</gene>
<dbReference type="PANTHER" id="PTHR36836:SF1">
    <property type="entry name" value="COLANIC ACID BIOSYNTHESIS PROTEIN WCAK"/>
    <property type="match status" value="1"/>
</dbReference>
<dbReference type="OrthoDB" id="1814359at2"/>
<protein>
    <recommendedName>
        <fullName evidence="1">Polysaccharide pyruvyl transferase domain-containing protein</fullName>
    </recommendedName>
</protein>
<reference evidence="2 3" key="1">
    <citation type="submission" date="2014-08" db="EMBL/GenBank/DDBJ databases">
        <authorList>
            <person name="den Bakker H.C."/>
        </authorList>
    </citation>
    <scope>NUCLEOTIDE SEQUENCE [LARGE SCALE GENOMIC DNA]</scope>
    <source>
        <strain evidence="2 3">DSM 18334</strain>
    </source>
</reference>
<keyword evidence="3" id="KW-1185">Reference proteome</keyword>
<dbReference type="STRING" id="268407.PWYN_08265"/>
<organism evidence="2 3">
    <name type="scientific">Paenibacillus wynnii</name>
    <dbReference type="NCBI Taxonomy" id="268407"/>
    <lineage>
        <taxon>Bacteria</taxon>
        <taxon>Bacillati</taxon>
        <taxon>Bacillota</taxon>
        <taxon>Bacilli</taxon>
        <taxon>Bacillales</taxon>
        <taxon>Paenibacillaceae</taxon>
        <taxon>Paenibacillus</taxon>
    </lineage>
</organism>
<evidence type="ECO:0000313" key="3">
    <source>
        <dbReference type="Proteomes" id="UP000029734"/>
    </source>
</evidence>
<evidence type="ECO:0000313" key="2">
    <source>
        <dbReference type="EMBL" id="KGE19331.1"/>
    </source>
</evidence>
<accession>A0A098MBC2</accession>
<sequence length="385" mass="43429">MRIMMFAHGGSLNRGCEAIVRSSTGIIKEGIGGAKVFLLSDRPDTDRIIGTLDHIYDGSAIPISKYSPQWLMSLLRVRLFKDEKYALGQIHHNVIKRIGLADVCMSIGGDNYCYGEQPGWYEINRRIKKKGKKLVLWGCSIGEEDITPRKLEDLKLFDLILARETLTYNMLKNKGLTNVRLVADPAFTMEKIELALPIGWQEGNTIGLNFSPLVMNRNQQSKGAIRELISHILRTTDMTIALTPHVIEDGNNDFDVLNGYYREFKHTGRVILLPGNLTAVQYKGYIARMRFFIGARTHATIAAYSNLVPTIVLGYSVKSKGIATDLFGEEKLVLGIEEISSGELLASKFEEMVREEQEIRDRLKQAIPQIKQMSYQAVEYLRELA</sequence>
<feature type="domain" description="Polysaccharide pyruvyl transferase" evidence="1">
    <location>
        <begin position="13"/>
        <end position="316"/>
    </location>
</feature>
<dbReference type="Proteomes" id="UP000029734">
    <property type="component" value="Unassembled WGS sequence"/>
</dbReference>
<dbReference type="AlphaFoldDB" id="A0A098MBC2"/>
<evidence type="ECO:0000259" key="1">
    <source>
        <dbReference type="Pfam" id="PF04230"/>
    </source>
</evidence>
<dbReference type="PANTHER" id="PTHR36836">
    <property type="entry name" value="COLANIC ACID BIOSYNTHESIS PROTEIN WCAK"/>
    <property type="match status" value="1"/>
</dbReference>
<dbReference type="eggNOG" id="COG2327">
    <property type="taxonomic scope" value="Bacteria"/>
</dbReference>
<dbReference type="EMBL" id="JQCR01000002">
    <property type="protein sequence ID" value="KGE19331.1"/>
    <property type="molecule type" value="Genomic_DNA"/>
</dbReference>
<dbReference type="InterPro" id="IPR007345">
    <property type="entry name" value="Polysacch_pyruvyl_Trfase"/>
</dbReference>
<proteinExistence type="predicted"/>
<dbReference type="Pfam" id="PF04230">
    <property type="entry name" value="PS_pyruv_trans"/>
    <property type="match status" value="1"/>
</dbReference>
<reference evidence="2 3" key="2">
    <citation type="submission" date="2014-10" db="EMBL/GenBank/DDBJ databases">
        <title>Comparative genomics of the Paenibacillus odorifer group.</title>
        <authorList>
            <person name="Tsai Y.-C."/>
            <person name="Martin N."/>
            <person name="Korlach J."/>
            <person name="Wiedmann M."/>
        </authorList>
    </citation>
    <scope>NUCLEOTIDE SEQUENCE [LARGE SCALE GENOMIC DNA]</scope>
    <source>
        <strain evidence="2 3">DSM 18334</strain>
    </source>
</reference>
<comment type="caution">
    <text evidence="2">The sequence shown here is derived from an EMBL/GenBank/DDBJ whole genome shotgun (WGS) entry which is preliminary data.</text>
</comment>